<evidence type="ECO:0000313" key="9">
    <source>
        <dbReference type="Proteomes" id="UP000182409"/>
    </source>
</evidence>
<organism evidence="8 9">
    <name type="scientific">Terriglobus roseus</name>
    <dbReference type="NCBI Taxonomy" id="392734"/>
    <lineage>
        <taxon>Bacteria</taxon>
        <taxon>Pseudomonadati</taxon>
        <taxon>Acidobacteriota</taxon>
        <taxon>Terriglobia</taxon>
        <taxon>Terriglobales</taxon>
        <taxon>Acidobacteriaceae</taxon>
        <taxon>Terriglobus</taxon>
    </lineage>
</organism>
<gene>
    <name evidence="8" type="ORF">SAMN05443244_0209</name>
</gene>
<reference evidence="8 9" key="1">
    <citation type="submission" date="2016-10" db="EMBL/GenBank/DDBJ databases">
        <authorList>
            <person name="de Groot N.N."/>
        </authorList>
    </citation>
    <scope>NUCLEOTIDE SEQUENCE [LARGE SCALE GENOMIC DNA]</scope>
    <source>
        <strain evidence="8 9">AB35.6</strain>
    </source>
</reference>
<sequence length="1490" mass="168603">MDQVNEIKNLTESQSQANVGQVPLIAPVFETSGLIERPDVSDEVLQHRAHELARELHPAGLQGKVTLALQTKLAKLEKRLEERLAACEKISRLSELTPQLELLESTRMLQNVLKEAESSEKQILQLLLVESPEGDKIPRVMRVTEEYLDTAHGIWSGESLSTFINAIQQEESLNLREIQMLPTFLKLAQLEFVLDRADETFASVIPPIEQSPFSGPLHSLRRLNQYEWPELLEPLVAFYSVLAQDPHTVFLCMDEETRTSYMERVAELAKRSNYNEVQVAQTAIELAQAAAGNSTSNTRLDRRRGHVGYFLFEEGVPELSHRIGYHPPFRERLHTWLMKYAEDVYIIGIIVLSITCVAALIRPLVPHHEFIWTIAALLLALLPSTQGASDIVNNAVTAFIKPRALPKLDYMKSIPDESSTFVVVPTLLLNEAQVFELFEEIEARWLSNTDPNLHFGLLTDLPDSATRPQTEDRNELVNLAVRLTDDLNAKYGNDGGGSFLLLHRHRVFNQKQGVWMGWERKRGKLLDLNKLLRGEFDSFPVKAGPTHLLSRIRYVITLDSDTQLPRKTAARMIATMAHPLNQAIIDPQLRIVTKGYGILQPRVGVSVASASRSRLATLYSGETGFDIYTRAVSDVYQDLFREGIFTGKGIYEASVLHEVLDRRFPRDTLLSHDLIEGAYARAGLVTDIEIIDDYPSHYSAYTRRKHRWVRGDWQITQWLLDRVPEESGKKVRNPISLLSQWKIVDNLRRSLVEPVTFILLICGWLILPGGARYWTFVVLTLMLLPVFVQLVFTFGRALLNASWEGCLDAFRAFWSSLGFQILNLAFLPHQTLLAIDAIVRSLVRSFLTGRSLLEWETAAQAEAKQSRSSLDLYLQASPVVALVIAGLSALRHHFDLFVTGPILILWACAPLITGWLNSPPRKLEGPLSADDQHFLERQALLTWRYYSDFGGEDNHWLIPDNVEEKNRHEVLTLTPTNLGMLFNARQAALALGFITLPEFTRATLGTLDTYSRLEKVNGHIYNWINIPTLQAVQPFTISTVDSGNLAASLYALHGGAMDSLKKPLIEPELFSAIRHMLDQKQAVRSTETIRQQVKWLFDLDPVAGKGEWMLEEAERRRLQVREYIEKYLPWLMPRFAPLFEISQFQHPENDVIPYVIGAVEHVRNLNQRLGELAHAATGGDEELALELRTLLSAAEENVANLATQLSQIVDRSEEAASVMRFDFLLVEARQLLSIGYDGKQEELHSACYDLLASEARIATFLAVAKGDIPQRAWFRLDRTHVLVKGRVSLLSWTGTMFEYLMPALWMKQYHDTLVSRAMESAVSIQRTHTKRIPWGISESGMAKRDPLGRYGYQAWGIPELALKYGAEDGPVISPYSTFLTLPFARQIALKNLRKMADLGWVGDYGFYEACDYTAGEKSPELVRSWMAHHQGMCLLAATNLLRNNIFQTWFHANPRVRAAELLLHERPLGRAAIKHLQEVSARPASADTKN</sequence>
<dbReference type="PANTHER" id="PTHR43867">
    <property type="entry name" value="CELLULOSE SYNTHASE CATALYTIC SUBUNIT A [UDP-FORMING]"/>
    <property type="match status" value="1"/>
</dbReference>
<feature type="transmembrane region" description="Helical" evidence="6">
    <location>
        <begin position="370"/>
        <end position="392"/>
    </location>
</feature>
<evidence type="ECO:0000256" key="4">
    <source>
        <dbReference type="ARBA" id="ARBA00022989"/>
    </source>
</evidence>
<evidence type="ECO:0000256" key="5">
    <source>
        <dbReference type="SAM" id="Coils"/>
    </source>
</evidence>
<dbReference type="PANTHER" id="PTHR43867:SF2">
    <property type="entry name" value="CELLULOSE SYNTHASE CATALYTIC SUBUNIT A [UDP-FORMING]"/>
    <property type="match status" value="1"/>
</dbReference>
<keyword evidence="4 6" id="KW-1133">Transmembrane helix</keyword>
<dbReference type="OrthoDB" id="9769991at2"/>
<dbReference type="EMBL" id="FNSD01000001">
    <property type="protein sequence ID" value="SEB39108.1"/>
    <property type="molecule type" value="Genomic_DNA"/>
</dbReference>
<feature type="transmembrane region" description="Helical" evidence="6">
    <location>
        <begin position="896"/>
        <end position="916"/>
    </location>
</feature>
<feature type="transmembrane region" description="Helical" evidence="6">
    <location>
        <begin position="872"/>
        <end position="890"/>
    </location>
</feature>
<dbReference type="Proteomes" id="UP000182409">
    <property type="component" value="Unassembled WGS sequence"/>
</dbReference>
<keyword evidence="6" id="KW-0472">Membrane</keyword>
<dbReference type="GO" id="GO:0016758">
    <property type="term" value="F:hexosyltransferase activity"/>
    <property type="evidence" value="ECO:0007669"/>
    <property type="project" value="TreeGrafter"/>
</dbReference>
<accession>A0A1H4J0G9</accession>
<feature type="transmembrane region" description="Helical" evidence="6">
    <location>
        <begin position="344"/>
        <end position="364"/>
    </location>
</feature>
<dbReference type="InterPro" id="IPR050321">
    <property type="entry name" value="Glycosyltr_2/OpgH_subfam"/>
</dbReference>
<evidence type="ECO:0000256" key="1">
    <source>
        <dbReference type="ARBA" id="ARBA00004141"/>
    </source>
</evidence>
<keyword evidence="2" id="KW-0328">Glycosyltransferase</keyword>
<feature type="transmembrane region" description="Helical" evidence="6">
    <location>
        <begin position="773"/>
        <end position="794"/>
    </location>
</feature>
<keyword evidence="3" id="KW-0808">Transferase</keyword>
<keyword evidence="5" id="KW-0175">Coiled coil</keyword>
<feature type="domain" description="Glycoamylase-like" evidence="7">
    <location>
        <begin position="1251"/>
        <end position="1454"/>
    </location>
</feature>
<dbReference type="Pfam" id="PF10091">
    <property type="entry name" value="Glycoamylase"/>
    <property type="match status" value="1"/>
</dbReference>
<evidence type="ECO:0000256" key="3">
    <source>
        <dbReference type="ARBA" id="ARBA00022679"/>
    </source>
</evidence>
<keyword evidence="6" id="KW-0812">Transmembrane</keyword>
<evidence type="ECO:0000313" key="8">
    <source>
        <dbReference type="EMBL" id="SEB39108.1"/>
    </source>
</evidence>
<dbReference type="InterPro" id="IPR019282">
    <property type="entry name" value="Glycoamylase-like_cons_dom"/>
</dbReference>
<dbReference type="GO" id="GO:0005886">
    <property type="term" value="C:plasma membrane"/>
    <property type="evidence" value="ECO:0007669"/>
    <property type="project" value="TreeGrafter"/>
</dbReference>
<evidence type="ECO:0000259" key="7">
    <source>
        <dbReference type="Pfam" id="PF10091"/>
    </source>
</evidence>
<feature type="coiled-coil region" evidence="5">
    <location>
        <begin position="1184"/>
        <end position="1211"/>
    </location>
</feature>
<proteinExistence type="predicted"/>
<comment type="subcellular location">
    <subcellularLocation>
        <location evidence="1">Membrane</location>
        <topology evidence="1">Multi-pass membrane protein</topology>
    </subcellularLocation>
</comment>
<dbReference type="Gene3D" id="1.50.10.140">
    <property type="match status" value="2"/>
</dbReference>
<name>A0A1H4J0G9_9BACT</name>
<protein>
    <submittedName>
        <fullName evidence="8">Putative glucoamylase</fullName>
    </submittedName>
</protein>
<evidence type="ECO:0000256" key="2">
    <source>
        <dbReference type="ARBA" id="ARBA00022676"/>
    </source>
</evidence>
<evidence type="ECO:0000256" key="6">
    <source>
        <dbReference type="SAM" id="Phobius"/>
    </source>
</evidence>
<feature type="transmembrane region" description="Helical" evidence="6">
    <location>
        <begin position="750"/>
        <end position="767"/>
    </location>
</feature>